<dbReference type="RefSeq" id="WP_057480173.1">
    <property type="nucleotide sequence ID" value="NZ_BMWR01000002.1"/>
</dbReference>
<dbReference type="InterPro" id="IPR028098">
    <property type="entry name" value="Glyco_trans_4-like_N"/>
</dbReference>
<dbReference type="Pfam" id="PF13692">
    <property type="entry name" value="Glyco_trans_1_4"/>
    <property type="match status" value="1"/>
</dbReference>
<dbReference type="EMBL" id="LKTP01000001">
    <property type="protein sequence ID" value="KRG30342.1"/>
    <property type="molecule type" value="Genomic_DNA"/>
</dbReference>
<dbReference type="SUPFAM" id="SSF53756">
    <property type="entry name" value="UDP-Glycosyltransferase/glycogen phosphorylase"/>
    <property type="match status" value="1"/>
</dbReference>
<dbReference type="STRING" id="270918.APR42_00325"/>
<gene>
    <name evidence="2" type="ORF">APR42_00325</name>
</gene>
<dbReference type="CDD" id="cd03801">
    <property type="entry name" value="GT4_PimA-like"/>
    <property type="match status" value="1"/>
</dbReference>
<comment type="caution">
    <text evidence="2">The sequence shown here is derived from an EMBL/GenBank/DDBJ whole genome shotgun (WGS) entry which is preliminary data.</text>
</comment>
<keyword evidence="3" id="KW-1185">Reference proteome</keyword>
<dbReference type="Proteomes" id="UP000051643">
    <property type="component" value="Unassembled WGS sequence"/>
</dbReference>
<dbReference type="GO" id="GO:0016757">
    <property type="term" value="F:glycosyltransferase activity"/>
    <property type="evidence" value="ECO:0007669"/>
    <property type="project" value="UniProtKB-ARBA"/>
</dbReference>
<accession>A0A0Q9ZBE4</accession>
<reference evidence="2" key="1">
    <citation type="submission" date="2015-10" db="EMBL/GenBank/DDBJ databases">
        <title>Draft genome sequence of Salegentibacter mishustinae KCTC 12263.</title>
        <authorList>
            <person name="Lin W."/>
            <person name="Zheng Q."/>
        </authorList>
    </citation>
    <scope>NUCLEOTIDE SEQUENCE [LARGE SCALE GENOMIC DNA]</scope>
    <source>
        <strain evidence="2">KCTC 12263</strain>
    </source>
</reference>
<sequence length="371" mass="42647">MKILHLSAVKNWGGGENQIELLCEEFKSDFPEVENLILCVKNGLFHKKLKHTDLNFQTSALSFNFDLRYSLKVVKICKEKRIDLIHIHDPKALSLVVLADEFYNLPLMVFSKKTSFPIKNREQTIYKYNYPKLKRILCVSKKTREIAAEIIKDQNRLKTIYHGISIKKQRQLSAKFKLRKELTLPDDVIIVGNIGNHIPAKDLTVFIETAENILRQQKGLKFHFVQVGQFTPETSTFLKLLKTKNLESHISFLGFKENASVIIPQLDFLMLTSISEGVPNVIYEAFYHKTPVISTNVGGIPEIVTHMENGLLADAKDAEELAELLLFLQENKVLISRFTENGHKKLVENFTTKQMAQQTLQEYKNVLNGRY</sequence>
<dbReference type="PANTHER" id="PTHR12526:SF638">
    <property type="entry name" value="SPORE COAT PROTEIN SA"/>
    <property type="match status" value="1"/>
</dbReference>
<dbReference type="PANTHER" id="PTHR12526">
    <property type="entry name" value="GLYCOSYLTRANSFERASE"/>
    <property type="match status" value="1"/>
</dbReference>
<name>A0A0Q9ZBE4_9FLAO</name>
<keyword evidence="2" id="KW-0808">Transferase</keyword>
<protein>
    <submittedName>
        <fullName evidence="2">Glycosyl transferase family 1</fullName>
    </submittedName>
</protein>
<proteinExistence type="predicted"/>
<dbReference type="OrthoDB" id="1522162at2"/>
<dbReference type="Gene3D" id="3.40.50.2000">
    <property type="entry name" value="Glycogen Phosphorylase B"/>
    <property type="match status" value="2"/>
</dbReference>
<feature type="domain" description="Glycosyltransferase subfamily 4-like N-terminal" evidence="1">
    <location>
        <begin position="13"/>
        <end position="166"/>
    </location>
</feature>
<dbReference type="Pfam" id="PF13439">
    <property type="entry name" value="Glyco_transf_4"/>
    <property type="match status" value="1"/>
</dbReference>
<evidence type="ECO:0000313" key="3">
    <source>
        <dbReference type="Proteomes" id="UP000051643"/>
    </source>
</evidence>
<evidence type="ECO:0000259" key="1">
    <source>
        <dbReference type="Pfam" id="PF13439"/>
    </source>
</evidence>
<dbReference type="AlphaFoldDB" id="A0A0Q9ZBE4"/>
<evidence type="ECO:0000313" key="2">
    <source>
        <dbReference type="EMBL" id="KRG30342.1"/>
    </source>
</evidence>
<organism evidence="2 3">
    <name type="scientific">Salegentibacter mishustinae</name>
    <dbReference type="NCBI Taxonomy" id="270918"/>
    <lineage>
        <taxon>Bacteria</taxon>
        <taxon>Pseudomonadati</taxon>
        <taxon>Bacteroidota</taxon>
        <taxon>Flavobacteriia</taxon>
        <taxon>Flavobacteriales</taxon>
        <taxon>Flavobacteriaceae</taxon>
        <taxon>Salegentibacter</taxon>
    </lineage>
</organism>